<feature type="transmembrane region" description="Helical" evidence="1">
    <location>
        <begin position="94"/>
        <end position="113"/>
    </location>
</feature>
<keyword evidence="1" id="KW-0472">Membrane</keyword>
<gene>
    <name evidence="2" type="ORF">DXV75_16900</name>
</gene>
<protein>
    <submittedName>
        <fullName evidence="2">Uncharacterized protein</fullName>
    </submittedName>
</protein>
<evidence type="ECO:0000313" key="3">
    <source>
        <dbReference type="Proteomes" id="UP000256561"/>
    </source>
</evidence>
<evidence type="ECO:0000256" key="1">
    <source>
        <dbReference type="SAM" id="Phobius"/>
    </source>
</evidence>
<dbReference type="OrthoDB" id="6331738at2"/>
<sequence>MSFERFHQHRHIVSGNSVCFSYDRFNTKFEVKVGDTIAYSKYLLFWPKHKATVQIGSSSYSLSVYWFLIWGASLKKDNSVVVKELLPKRRRRSITLLGYGVFIVLLRAAFVVFEP</sequence>
<dbReference type="AlphaFoldDB" id="A0A3D8M2L8"/>
<dbReference type="EMBL" id="QRHA01000023">
    <property type="protein sequence ID" value="RDV23881.1"/>
    <property type="molecule type" value="Genomic_DNA"/>
</dbReference>
<keyword evidence="1" id="KW-1133">Transmembrane helix</keyword>
<comment type="caution">
    <text evidence="2">The sequence shown here is derived from an EMBL/GenBank/DDBJ whole genome shotgun (WGS) entry which is preliminary data.</text>
</comment>
<keyword evidence="3" id="KW-1185">Reference proteome</keyword>
<organism evidence="2 3">
    <name type="scientific">Alteromonas aestuariivivens</name>
    <dbReference type="NCBI Taxonomy" id="1938339"/>
    <lineage>
        <taxon>Bacteria</taxon>
        <taxon>Pseudomonadati</taxon>
        <taxon>Pseudomonadota</taxon>
        <taxon>Gammaproteobacteria</taxon>
        <taxon>Alteromonadales</taxon>
        <taxon>Alteromonadaceae</taxon>
        <taxon>Alteromonas/Salinimonas group</taxon>
        <taxon>Alteromonas</taxon>
    </lineage>
</organism>
<dbReference type="Proteomes" id="UP000256561">
    <property type="component" value="Unassembled WGS sequence"/>
</dbReference>
<proteinExistence type="predicted"/>
<feature type="transmembrane region" description="Helical" evidence="1">
    <location>
        <begin position="51"/>
        <end position="73"/>
    </location>
</feature>
<accession>A0A3D8M2L8</accession>
<name>A0A3D8M2L8_9ALTE</name>
<reference evidence="3" key="1">
    <citation type="submission" date="2018-08" db="EMBL/GenBank/DDBJ databases">
        <authorList>
            <person name="Zhang J."/>
            <person name="Du Z.-J."/>
        </authorList>
    </citation>
    <scope>NUCLEOTIDE SEQUENCE [LARGE SCALE GENOMIC DNA]</scope>
    <source>
        <strain evidence="3">KCTC 52655</strain>
    </source>
</reference>
<evidence type="ECO:0000313" key="2">
    <source>
        <dbReference type="EMBL" id="RDV23881.1"/>
    </source>
</evidence>
<keyword evidence="1" id="KW-0812">Transmembrane</keyword>